<organism evidence="1 2">
    <name type="scientific">Dentipellis fragilis</name>
    <dbReference type="NCBI Taxonomy" id="205917"/>
    <lineage>
        <taxon>Eukaryota</taxon>
        <taxon>Fungi</taxon>
        <taxon>Dikarya</taxon>
        <taxon>Basidiomycota</taxon>
        <taxon>Agaricomycotina</taxon>
        <taxon>Agaricomycetes</taxon>
        <taxon>Russulales</taxon>
        <taxon>Hericiaceae</taxon>
        <taxon>Dentipellis</taxon>
    </lineage>
</organism>
<dbReference type="InterPro" id="IPR032675">
    <property type="entry name" value="LRR_dom_sf"/>
</dbReference>
<accession>A0A4Y9YXY4</accession>
<dbReference type="STRING" id="205917.A0A4Y9YXY4"/>
<dbReference type="EMBL" id="SEOQ01000231">
    <property type="protein sequence ID" value="TFY66617.1"/>
    <property type="molecule type" value="Genomic_DNA"/>
</dbReference>
<sequence length="553" mass="61756">MSISPRRLLPQRFQSIIRKRSDKPKLAPASDANASVPPVSRIPDEILVCILEIAKYLIDPSFFETGGDGFLDPLVGKFTVQRWPDLALVCRRWRTLIFNTQSFWCNIEFCTYAWSRLLIERSGSANISIAYTETPQQALTGERNEFLVDVVFDNIERTSRLCLTGLCVRELLQQPAPLARAPALEMLHLQLFELDFASSKTTFPDHFVSNISKLRSVHLSGVTVSPTSVIFSSNVTKLWLDSYNHPLVDRIPIREMVSALKKMPRLETLTIKNMLSGDSNDPISEPADLPHLTNLILHTNSLSLCCHFTYRLVLPPSTIVSCDCHCETAEDPALLVPILQCSRPFSVFRIACADSYVTLSGRISGEPDQQKPTPSTFILSLDLISLPSPHLPIATGNALNLLLESLQHVRLLTIDTCDADYDWVPVLTPFSLVEEISIRGYAWQAFTEGLASPAPDSTTAQDPSPPCPAVRKLGFIHCPKTSSDHDHDVGPEFHSKFFEALATILDARGARGSGVDEVVLDDQPIEMGELRRMKAVKRGEKWSYVRRLNLWPL</sequence>
<comment type="caution">
    <text evidence="1">The sequence shown here is derived from an EMBL/GenBank/DDBJ whole genome shotgun (WGS) entry which is preliminary data.</text>
</comment>
<reference evidence="1 2" key="1">
    <citation type="submission" date="2019-02" db="EMBL/GenBank/DDBJ databases">
        <title>Genome sequencing of the rare red list fungi Dentipellis fragilis.</title>
        <authorList>
            <person name="Buettner E."/>
            <person name="Kellner H."/>
        </authorList>
    </citation>
    <scope>NUCLEOTIDE SEQUENCE [LARGE SCALE GENOMIC DNA]</scope>
    <source>
        <strain evidence="1 2">DSM 105465</strain>
    </source>
</reference>
<dbReference type="Proteomes" id="UP000298327">
    <property type="component" value="Unassembled WGS sequence"/>
</dbReference>
<evidence type="ECO:0000313" key="2">
    <source>
        <dbReference type="Proteomes" id="UP000298327"/>
    </source>
</evidence>
<keyword evidence="2" id="KW-1185">Reference proteome</keyword>
<dbReference type="Gene3D" id="1.20.1280.50">
    <property type="match status" value="1"/>
</dbReference>
<dbReference type="SUPFAM" id="SSF52047">
    <property type="entry name" value="RNI-like"/>
    <property type="match status" value="1"/>
</dbReference>
<name>A0A4Y9YXY4_9AGAM</name>
<evidence type="ECO:0000313" key="1">
    <source>
        <dbReference type="EMBL" id="TFY66617.1"/>
    </source>
</evidence>
<dbReference type="Gene3D" id="3.80.10.10">
    <property type="entry name" value="Ribonuclease Inhibitor"/>
    <property type="match status" value="1"/>
</dbReference>
<dbReference type="OrthoDB" id="2734604at2759"/>
<dbReference type="AlphaFoldDB" id="A0A4Y9YXY4"/>
<proteinExistence type="predicted"/>
<protein>
    <submittedName>
        <fullName evidence="1">Uncharacterized protein</fullName>
    </submittedName>
</protein>
<gene>
    <name evidence="1" type="ORF">EVG20_g4470</name>
</gene>